<dbReference type="GO" id="GO:0005525">
    <property type="term" value="F:GTP binding"/>
    <property type="evidence" value="ECO:0007669"/>
    <property type="project" value="InterPro"/>
</dbReference>
<evidence type="ECO:0000256" key="2">
    <source>
        <dbReference type="ARBA" id="ARBA00023134"/>
    </source>
</evidence>
<protein>
    <recommendedName>
        <fullName evidence="3">GED domain-containing protein</fullName>
    </recommendedName>
</protein>
<dbReference type="CDD" id="cd08771">
    <property type="entry name" value="DLP_1"/>
    <property type="match status" value="1"/>
</dbReference>
<evidence type="ECO:0000313" key="5">
    <source>
        <dbReference type="Proteomes" id="UP000184546"/>
    </source>
</evidence>
<gene>
    <name evidence="4" type="ORF">ASPACDRAFT_1883796</name>
</gene>
<name>A0A1L9WFC9_ASPA1</name>
<dbReference type="AlphaFoldDB" id="A0A1L9WFC9"/>
<accession>A0A1L9WFC9</accession>
<dbReference type="GO" id="GO:0048312">
    <property type="term" value="P:intracellular distribution of mitochondria"/>
    <property type="evidence" value="ECO:0007669"/>
    <property type="project" value="TreeGrafter"/>
</dbReference>
<dbReference type="Proteomes" id="UP000184546">
    <property type="component" value="Unassembled WGS sequence"/>
</dbReference>
<dbReference type="InterPro" id="IPR027417">
    <property type="entry name" value="P-loop_NTPase"/>
</dbReference>
<dbReference type="GO" id="GO:0016559">
    <property type="term" value="P:peroxisome fission"/>
    <property type="evidence" value="ECO:0007669"/>
    <property type="project" value="TreeGrafter"/>
</dbReference>
<feature type="domain" description="GED" evidence="3">
    <location>
        <begin position="541"/>
        <end position="589"/>
    </location>
</feature>
<dbReference type="SMART" id="SM00053">
    <property type="entry name" value="DYNc"/>
    <property type="match status" value="1"/>
</dbReference>
<dbReference type="VEuPathDB" id="FungiDB:ASPACDRAFT_1883796"/>
<dbReference type="Pfam" id="PF00350">
    <property type="entry name" value="Dynamin_N"/>
    <property type="match status" value="1"/>
</dbReference>
<dbReference type="GO" id="GO:0016020">
    <property type="term" value="C:membrane"/>
    <property type="evidence" value="ECO:0007669"/>
    <property type="project" value="TreeGrafter"/>
</dbReference>
<dbReference type="GO" id="GO:0006897">
    <property type="term" value="P:endocytosis"/>
    <property type="evidence" value="ECO:0007669"/>
    <property type="project" value="TreeGrafter"/>
</dbReference>
<dbReference type="GO" id="GO:0000266">
    <property type="term" value="P:mitochondrial fission"/>
    <property type="evidence" value="ECO:0007669"/>
    <property type="project" value="TreeGrafter"/>
</dbReference>
<proteinExistence type="predicted"/>
<dbReference type="GO" id="GO:0008017">
    <property type="term" value="F:microtubule binding"/>
    <property type="evidence" value="ECO:0007669"/>
    <property type="project" value="TreeGrafter"/>
</dbReference>
<dbReference type="EMBL" id="KV878992">
    <property type="protein sequence ID" value="OJJ94880.1"/>
    <property type="molecule type" value="Genomic_DNA"/>
</dbReference>
<keyword evidence="2" id="KW-0342">GTP-binding</keyword>
<keyword evidence="1" id="KW-0547">Nucleotide-binding</keyword>
<dbReference type="InterPro" id="IPR022812">
    <property type="entry name" value="Dynamin"/>
</dbReference>
<dbReference type="InterPro" id="IPR045063">
    <property type="entry name" value="Dynamin_N"/>
</dbReference>
<dbReference type="Gene3D" id="3.40.50.300">
    <property type="entry name" value="P-loop containing nucleotide triphosphate hydrolases"/>
    <property type="match status" value="1"/>
</dbReference>
<dbReference type="GO" id="GO:0003924">
    <property type="term" value="F:GTPase activity"/>
    <property type="evidence" value="ECO:0007669"/>
    <property type="project" value="InterPro"/>
</dbReference>
<organism evidence="4 5">
    <name type="scientific">Aspergillus aculeatus (strain ATCC 16872 / CBS 172.66 / WB 5094)</name>
    <dbReference type="NCBI Taxonomy" id="690307"/>
    <lineage>
        <taxon>Eukaryota</taxon>
        <taxon>Fungi</taxon>
        <taxon>Dikarya</taxon>
        <taxon>Ascomycota</taxon>
        <taxon>Pezizomycotina</taxon>
        <taxon>Eurotiomycetes</taxon>
        <taxon>Eurotiomycetidae</taxon>
        <taxon>Eurotiales</taxon>
        <taxon>Aspergillaceae</taxon>
        <taxon>Aspergillus</taxon>
        <taxon>Aspergillus subgen. Circumdati</taxon>
    </lineage>
</organism>
<sequence length="589" mass="67131">MTETGTAGCTSLADPALSDKIDSLFACNVGDYIDLPQLVVVGLTRLPFPRDSGLCTRFATQLIFRRDKSLTTRKIHSSIIPSSNADSERERELRAWGADFEGTLSTTSFARTMKEVHKLMDVSTVDEPNRPTFSTHVFRLEICGPDEDHLSVIDVPGIFKIATPGSTTKADIRLVRNMVLGYMKNPRSIMLTVVAANVDVANQEIIEIARDLDPEDDRTLGVLTKPDLVDKGAKHKVLDIVAGRELPLKHGKEEMEQGIVDRDSAEADFEKTKLWNTVAADRYGISSLKSRLQETVTENARRAFPLVRTEINQKLKEAKTALAALGSERNTTSQQLRYLLDAITRFNAVTAQALSTHYGADKNFDKYKELRLATLVVNREVTFARSHGIYEWLRDEYHNSRGFELNNFSITMLTNVFNKQTMKWKSIALGYLSEIIFIVHNFIMRNLQICFADRRVFRNLLPYLMGDLLDVYKGAMDHVWLLLYIEREGTLKTLDHYFNDQLQKIRQSRWKAYVEQKQVNGILHVGDLDYRQDMSNESHTVQDLHDILGSYYKVAMNRFVDNVSMQAADYHLVNGLWLFIYLGTTLIHF</sequence>
<dbReference type="GO" id="GO:0005874">
    <property type="term" value="C:microtubule"/>
    <property type="evidence" value="ECO:0007669"/>
    <property type="project" value="TreeGrafter"/>
</dbReference>
<evidence type="ECO:0000256" key="1">
    <source>
        <dbReference type="ARBA" id="ARBA00022741"/>
    </source>
</evidence>
<reference evidence="5" key="1">
    <citation type="journal article" date="2017" name="Genome Biol.">
        <title>Comparative genomics reveals high biological diversity and specific adaptations in the industrially and medically important fungal genus Aspergillus.</title>
        <authorList>
            <person name="de Vries R.P."/>
            <person name="Riley R."/>
            <person name="Wiebenga A."/>
            <person name="Aguilar-Osorio G."/>
            <person name="Amillis S."/>
            <person name="Uchima C.A."/>
            <person name="Anderluh G."/>
            <person name="Asadollahi M."/>
            <person name="Askin M."/>
            <person name="Barry K."/>
            <person name="Battaglia E."/>
            <person name="Bayram O."/>
            <person name="Benocci T."/>
            <person name="Braus-Stromeyer S.A."/>
            <person name="Caldana C."/>
            <person name="Canovas D."/>
            <person name="Cerqueira G.C."/>
            <person name="Chen F."/>
            <person name="Chen W."/>
            <person name="Choi C."/>
            <person name="Clum A."/>
            <person name="Dos Santos R.A."/>
            <person name="Damasio A.R."/>
            <person name="Diallinas G."/>
            <person name="Emri T."/>
            <person name="Fekete E."/>
            <person name="Flipphi M."/>
            <person name="Freyberg S."/>
            <person name="Gallo A."/>
            <person name="Gournas C."/>
            <person name="Habgood R."/>
            <person name="Hainaut M."/>
            <person name="Harispe M.L."/>
            <person name="Henrissat B."/>
            <person name="Hilden K.S."/>
            <person name="Hope R."/>
            <person name="Hossain A."/>
            <person name="Karabika E."/>
            <person name="Karaffa L."/>
            <person name="Karanyi Z."/>
            <person name="Krasevec N."/>
            <person name="Kuo A."/>
            <person name="Kusch H."/>
            <person name="LaButti K."/>
            <person name="Lagendijk E.L."/>
            <person name="Lapidus A."/>
            <person name="Levasseur A."/>
            <person name="Lindquist E."/>
            <person name="Lipzen A."/>
            <person name="Logrieco A.F."/>
            <person name="MacCabe A."/>
            <person name="Maekelae M.R."/>
            <person name="Malavazi I."/>
            <person name="Melin P."/>
            <person name="Meyer V."/>
            <person name="Mielnichuk N."/>
            <person name="Miskei M."/>
            <person name="Molnar A.P."/>
            <person name="Mule G."/>
            <person name="Ngan C.Y."/>
            <person name="Orejas M."/>
            <person name="Orosz E."/>
            <person name="Ouedraogo J.P."/>
            <person name="Overkamp K.M."/>
            <person name="Park H.-S."/>
            <person name="Perrone G."/>
            <person name="Piumi F."/>
            <person name="Punt P.J."/>
            <person name="Ram A.F."/>
            <person name="Ramon A."/>
            <person name="Rauscher S."/>
            <person name="Record E."/>
            <person name="Riano-Pachon D.M."/>
            <person name="Robert V."/>
            <person name="Roehrig J."/>
            <person name="Ruller R."/>
            <person name="Salamov A."/>
            <person name="Salih N.S."/>
            <person name="Samson R.A."/>
            <person name="Sandor E."/>
            <person name="Sanguinetti M."/>
            <person name="Schuetze T."/>
            <person name="Sepcic K."/>
            <person name="Shelest E."/>
            <person name="Sherlock G."/>
            <person name="Sophianopoulou V."/>
            <person name="Squina F.M."/>
            <person name="Sun H."/>
            <person name="Susca A."/>
            <person name="Todd R.B."/>
            <person name="Tsang A."/>
            <person name="Unkles S.E."/>
            <person name="van de Wiele N."/>
            <person name="van Rossen-Uffink D."/>
            <person name="Oliveira J.V."/>
            <person name="Vesth T.C."/>
            <person name="Visser J."/>
            <person name="Yu J.-H."/>
            <person name="Zhou M."/>
            <person name="Andersen M.R."/>
            <person name="Archer D.B."/>
            <person name="Baker S.E."/>
            <person name="Benoit I."/>
            <person name="Brakhage A.A."/>
            <person name="Braus G.H."/>
            <person name="Fischer R."/>
            <person name="Frisvad J.C."/>
            <person name="Goldman G.H."/>
            <person name="Houbraken J."/>
            <person name="Oakley B."/>
            <person name="Pocsi I."/>
            <person name="Scazzocchio C."/>
            <person name="Seiboth B."/>
            <person name="vanKuyk P.A."/>
            <person name="Wortman J."/>
            <person name="Dyer P.S."/>
            <person name="Grigoriev I.V."/>
        </authorList>
    </citation>
    <scope>NUCLEOTIDE SEQUENCE [LARGE SCALE GENOMIC DNA]</scope>
    <source>
        <strain evidence="5">ATCC 16872 / CBS 172.66 / WB 5094</strain>
    </source>
</reference>
<dbReference type="OMA" id="ERYGHEY"/>
<dbReference type="GO" id="GO:0005739">
    <property type="term" value="C:mitochondrion"/>
    <property type="evidence" value="ECO:0007669"/>
    <property type="project" value="TreeGrafter"/>
</dbReference>
<dbReference type="STRING" id="690307.A0A1L9WFC9"/>
<dbReference type="RefSeq" id="XP_020051220.1">
    <property type="nucleotide sequence ID" value="XM_020198346.1"/>
</dbReference>
<dbReference type="PANTHER" id="PTHR11566:SF215">
    <property type="entry name" value="DYNAMIN GTPASE"/>
    <property type="match status" value="1"/>
</dbReference>
<evidence type="ECO:0000313" key="4">
    <source>
        <dbReference type="EMBL" id="OJJ94880.1"/>
    </source>
</evidence>
<dbReference type="PANTHER" id="PTHR11566">
    <property type="entry name" value="DYNAMIN"/>
    <property type="match status" value="1"/>
</dbReference>
<dbReference type="PRINTS" id="PR00195">
    <property type="entry name" value="DYNAMIN"/>
</dbReference>
<keyword evidence="5" id="KW-1185">Reference proteome</keyword>
<dbReference type="InterPro" id="IPR001401">
    <property type="entry name" value="Dynamin_GTPase"/>
</dbReference>
<dbReference type="InterPro" id="IPR020850">
    <property type="entry name" value="GED_dom"/>
</dbReference>
<dbReference type="InterPro" id="IPR000375">
    <property type="entry name" value="Dynamin_stalk"/>
</dbReference>
<evidence type="ECO:0000259" key="3">
    <source>
        <dbReference type="PROSITE" id="PS51388"/>
    </source>
</evidence>
<dbReference type="OrthoDB" id="415706at2759"/>
<dbReference type="PROSITE" id="PS51388">
    <property type="entry name" value="GED"/>
    <property type="match status" value="1"/>
</dbReference>
<dbReference type="SUPFAM" id="SSF52540">
    <property type="entry name" value="P-loop containing nucleoside triphosphate hydrolases"/>
    <property type="match status" value="1"/>
</dbReference>
<dbReference type="GeneID" id="30972160"/>
<dbReference type="Pfam" id="PF01031">
    <property type="entry name" value="Dynamin_M"/>
    <property type="match status" value="1"/>
</dbReference>